<evidence type="ECO:0000259" key="2">
    <source>
        <dbReference type="SMART" id="SM00934"/>
    </source>
</evidence>
<dbReference type="GO" id="GO:0043801">
    <property type="term" value="F:hexulose-6-phosphate synthase activity"/>
    <property type="evidence" value="ECO:0007669"/>
    <property type="project" value="UniProtKB-EC"/>
</dbReference>
<keyword evidence="4" id="KW-1185">Reference proteome</keyword>
<evidence type="ECO:0000313" key="3">
    <source>
        <dbReference type="EMBL" id="MBE1610260.1"/>
    </source>
</evidence>
<dbReference type="EC" id="5.3.1.27" evidence="3"/>
<dbReference type="InterPro" id="IPR001754">
    <property type="entry name" value="OMPdeCOase_dom"/>
</dbReference>
<reference evidence="3" key="1">
    <citation type="submission" date="2020-10" db="EMBL/GenBank/DDBJ databases">
        <title>Sequencing the genomes of 1000 actinobacteria strains.</title>
        <authorList>
            <person name="Klenk H.-P."/>
        </authorList>
    </citation>
    <scope>NUCLEOTIDE SEQUENCE</scope>
    <source>
        <strain evidence="3">DSM 45354</strain>
    </source>
</reference>
<dbReference type="GO" id="GO:0004590">
    <property type="term" value="F:orotidine-5'-phosphate decarboxylase activity"/>
    <property type="evidence" value="ECO:0007669"/>
    <property type="project" value="InterPro"/>
</dbReference>
<protein>
    <submittedName>
        <fullName evidence="3">3-hexulose-6-phosphate synthase/6-phospho-3-hexuloisomerase</fullName>
        <ecNumber evidence="3">4.1.2.43</ecNumber>
        <ecNumber evidence="3">5.3.1.27</ecNumber>
    </submittedName>
</protein>
<proteinExistence type="predicted"/>
<dbReference type="AlphaFoldDB" id="A0A927RFI9"/>
<comment type="caution">
    <text evidence="3">The sequence shown here is derived from an EMBL/GenBank/DDBJ whole genome shotgun (WGS) entry which is preliminary data.</text>
</comment>
<keyword evidence="1 3" id="KW-0456">Lyase</keyword>
<dbReference type="SUPFAM" id="SSF51366">
    <property type="entry name" value="Ribulose-phoshate binding barrel"/>
    <property type="match status" value="1"/>
</dbReference>
<dbReference type="Pfam" id="PF00215">
    <property type="entry name" value="OMPdecase"/>
    <property type="match status" value="1"/>
</dbReference>
<evidence type="ECO:0000256" key="1">
    <source>
        <dbReference type="ARBA" id="ARBA00023239"/>
    </source>
</evidence>
<dbReference type="SMART" id="SM00934">
    <property type="entry name" value="OMPdecase"/>
    <property type="match status" value="1"/>
</dbReference>
<dbReference type="InterPro" id="IPR013785">
    <property type="entry name" value="Aldolase_TIM"/>
</dbReference>
<keyword evidence="3" id="KW-0413">Isomerase</keyword>
<dbReference type="EMBL" id="JADBEM010000001">
    <property type="protein sequence ID" value="MBE1610260.1"/>
    <property type="molecule type" value="Genomic_DNA"/>
</dbReference>
<name>A0A927RFI9_9ACTN</name>
<dbReference type="PANTHER" id="PTHR35039">
    <property type="entry name" value="3-KETO-L-GULONATE-6-PHOSPHATE DECARBOXYLASE SGBH-RELATED"/>
    <property type="match status" value="1"/>
</dbReference>
<organism evidence="3 4">
    <name type="scientific">Actinopolymorpha pittospori</name>
    <dbReference type="NCBI Taxonomy" id="648752"/>
    <lineage>
        <taxon>Bacteria</taxon>
        <taxon>Bacillati</taxon>
        <taxon>Actinomycetota</taxon>
        <taxon>Actinomycetes</taxon>
        <taxon>Propionibacteriales</taxon>
        <taxon>Actinopolymorphaceae</taxon>
        <taxon>Actinopolymorpha</taxon>
    </lineage>
</organism>
<dbReference type="RefSeq" id="WP_192753656.1">
    <property type="nucleotide sequence ID" value="NZ_BAABJL010000095.1"/>
</dbReference>
<gene>
    <name evidence="3" type="ORF">HEB94_007108</name>
</gene>
<evidence type="ECO:0000313" key="4">
    <source>
        <dbReference type="Proteomes" id="UP000638648"/>
    </source>
</evidence>
<dbReference type="GO" id="GO:0006207">
    <property type="term" value="P:'de novo' pyrimidine nucleobase biosynthetic process"/>
    <property type="evidence" value="ECO:0007669"/>
    <property type="project" value="InterPro"/>
</dbReference>
<dbReference type="EC" id="4.1.2.43" evidence="3"/>
<dbReference type="Proteomes" id="UP000638648">
    <property type="component" value="Unassembled WGS sequence"/>
</dbReference>
<dbReference type="InterPro" id="IPR011060">
    <property type="entry name" value="RibuloseP-bd_barrel"/>
</dbReference>
<dbReference type="PANTHER" id="PTHR35039:SF3">
    <property type="entry name" value="3-KETO-L-GULONATE-6-PHOSPHATE DECARBOXYLASE SGBH-RELATED"/>
    <property type="match status" value="1"/>
</dbReference>
<accession>A0A927RFI9</accession>
<dbReference type="Gene3D" id="3.20.20.70">
    <property type="entry name" value="Aldolase class I"/>
    <property type="match status" value="1"/>
</dbReference>
<dbReference type="GO" id="GO:0019854">
    <property type="term" value="P:L-ascorbic acid catabolic process"/>
    <property type="evidence" value="ECO:0007669"/>
    <property type="project" value="TreeGrafter"/>
</dbReference>
<dbReference type="GO" id="GO:0033982">
    <property type="term" value="F:3-dehydro-L-gulonate-6-phosphate decarboxylase activity"/>
    <property type="evidence" value="ECO:0007669"/>
    <property type="project" value="TreeGrafter"/>
</dbReference>
<dbReference type="GO" id="GO:0043800">
    <property type="term" value="F:6-phospho-3-hexuloisomerase activity"/>
    <property type="evidence" value="ECO:0007669"/>
    <property type="project" value="UniProtKB-EC"/>
</dbReference>
<feature type="domain" description="Orotidine 5'-phosphate decarboxylase" evidence="2">
    <location>
        <begin position="18"/>
        <end position="220"/>
    </location>
</feature>
<sequence>MSGTKIRGLSREQLTHGLVQVSLDLTTIDEALRTAAIAVEAGVDWLEVGTPLALAEGTRAVRALRKEFPDHPLVADLKIMDGGYGESRMYGDAGANAVVVMARAHDATIERACAAGEEYDLLVMADDMGSTDHAAEARRVESLGVGMVIHHLGHDHRSVNRHLNLSPLTTLPDVVAATTVPVQAVGGLSIEQAVGCPAIGAGVVVFGAPLVISEESARTVPTEDLLGVLSGAVARVHAAVVAHPTPTSTS</sequence>